<dbReference type="AlphaFoldDB" id="A0AA88W1B8"/>
<comment type="caution">
    <text evidence="2">The sequence shown here is derived from an EMBL/GenBank/DDBJ whole genome shotgun (WGS) entry which is preliminary data.</text>
</comment>
<organism evidence="2 3">
    <name type="scientific">Escallonia herrerae</name>
    <dbReference type="NCBI Taxonomy" id="1293975"/>
    <lineage>
        <taxon>Eukaryota</taxon>
        <taxon>Viridiplantae</taxon>
        <taxon>Streptophyta</taxon>
        <taxon>Embryophyta</taxon>
        <taxon>Tracheophyta</taxon>
        <taxon>Spermatophyta</taxon>
        <taxon>Magnoliopsida</taxon>
        <taxon>eudicotyledons</taxon>
        <taxon>Gunneridae</taxon>
        <taxon>Pentapetalae</taxon>
        <taxon>asterids</taxon>
        <taxon>campanulids</taxon>
        <taxon>Escalloniales</taxon>
        <taxon>Escalloniaceae</taxon>
        <taxon>Escallonia</taxon>
    </lineage>
</organism>
<dbReference type="PANTHER" id="PTHR36888:SF2">
    <property type="entry name" value="TETRATRICOPEPTIDE REPEAT (TPR)-LIKE SUPERFAMILY PROTEIN"/>
    <property type="match status" value="1"/>
</dbReference>
<dbReference type="InterPro" id="IPR011990">
    <property type="entry name" value="TPR-like_helical_dom_sf"/>
</dbReference>
<dbReference type="SUPFAM" id="SSF48452">
    <property type="entry name" value="TPR-like"/>
    <property type="match status" value="2"/>
</dbReference>
<keyword evidence="1" id="KW-0472">Membrane</keyword>
<keyword evidence="3" id="KW-1185">Reference proteome</keyword>
<evidence type="ECO:0000313" key="2">
    <source>
        <dbReference type="EMBL" id="KAK3018852.1"/>
    </source>
</evidence>
<name>A0AA88W1B8_9ASTE</name>
<dbReference type="PANTHER" id="PTHR36888">
    <property type="entry name" value="TETRATRICOPEPTIDE-LIKE HELICAL DOMAIN-CONTAINING PROTEIN-RELATED"/>
    <property type="match status" value="1"/>
</dbReference>
<evidence type="ECO:0000256" key="1">
    <source>
        <dbReference type="SAM" id="Phobius"/>
    </source>
</evidence>
<protein>
    <submittedName>
        <fullName evidence="2">Uncharacterized protein</fullName>
    </submittedName>
</protein>
<accession>A0AA88W1B8</accession>
<keyword evidence="1" id="KW-1133">Transmembrane helix</keyword>
<gene>
    <name evidence="2" type="ORF">RJ639_004417</name>
</gene>
<feature type="transmembrane region" description="Helical" evidence="1">
    <location>
        <begin position="113"/>
        <end position="131"/>
    </location>
</feature>
<proteinExistence type="predicted"/>
<reference evidence="2" key="1">
    <citation type="submission" date="2022-12" db="EMBL/GenBank/DDBJ databases">
        <title>Draft genome assemblies for two species of Escallonia (Escalloniales).</title>
        <authorList>
            <person name="Chanderbali A."/>
            <person name="Dervinis C."/>
            <person name="Anghel I."/>
            <person name="Soltis D."/>
            <person name="Soltis P."/>
            <person name="Zapata F."/>
        </authorList>
    </citation>
    <scope>NUCLEOTIDE SEQUENCE</scope>
    <source>
        <strain evidence="2">UCBG64.0493</strain>
        <tissue evidence="2">Leaf</tissue>
    </source>
</reference>
<dbReference type="Proteomes" id="UP001188597">
    <property type="component" value="Unassembled WGS sequence"/>
</dbReference>
<keyword evidence="1" id="KW-0812">Transmembrane</keyword>
<dbReference type="Gene3D" id="1.25.40.10">
    <property type="entry name" value="Tetratricopeptide repeat domain"/>
    <property type="match status" value="1"/>
</dbReference>
<dbReference type="EMBL" id="JAVXUP010000911">
    <property type="protein sequence ID" value="KAK3018852.1"/>
    <property type="molecule type" value="Genomic_DNA"/>
</dbReference>
<evidence type="ECO:0000313" key="3">
    <source>
        <dbReference type="Proteomes" id="UP001188597"/>
    </source>
</evidence>
<sequence length="745" mass="83410">MKTLISKSPNCQLPHPIFLFRLPSLSWKNPIFINSPQRKWARAPKTLTFCSVTTPSSPSCNGWDDLRLDSGESNRLGRFLTSLGIDDKKYIFVYLLGFVCALAISRVRVSSIIVYPACFIVFAVGFSIGFVNGGHMNELSLIGTKKRPKDEKFRISIEKLRNLLETFNGVDAKIANLKNGINRGIRANQITIGDLENHIKAMESVELSALNGRNIVEGLVDSLLVENQEVERTLHQKSNKRKKEVDGTGSAFSRFISNLFRENSVGSKLIKTKDVARIELTDDVNDHGRENILASAAEQKISSSLFDDKVRNSYASFAGDDFHSPAKNKDGVKELVGGNRRIDDIAKKIKINSTEMDSGAKRGFDSKENSILNNELRFMNSRGISLDRGHLDSVETWTSPDGLLNLDVSVNLKHMRTEASFRQEQKFNNLSGKYRPSDTMEKSEKDAYRSHVSGERVIPEDDASLANHRSAREPDFASFASFPSSAVSDDIMFDRYLMEANILLKQAGECLRSRGDEGDAENALYESARLLEKAIDMKPMSLLAVGQLGNTYLLHGELKLKLSRQLRALLSRIDPLSVERGEERKELDDLGPEKEKVASALVNICEECEELLVMAGRKYRLALSIDGNDIRALYNWGLALSFRAQLIADIGPEAAFDADKVFLAAIDKFDAMMSKSNVYAPDALFRWGVALQQRSRLRAKNGKEKVLLLQQARRLYEDALNMDSNNPQVREALSTCMSELKVRNY</sequence>
<feature type="transmembrane region" description="Helical" evidence="1">
    <location>
        <begin position="90"/>
        <end position="107"/>
    </location>
</feature>